<evidence type="ECO:0000313" key="2">
    <source>
        <dbReference type="Proteomes" id="UP000253250"/>
    </source>
</evidence>
<sequence length="205" mass="21894">MQGLSWWKKTLGRVAGSVFPADLRLFARAICSGPQAVGAACPSSRRLADYMASQAVAASKGYIVELGAGTGVVTASLLDHGVAPERLIVVEKSALLAAHLKERFPDVVVLEGDAADLANLLGWRAQRVSVVVSSLPLKSLPKSTVDQIGSALDAVLPKGATFIQFTYSLRCRAIDWAQEITCLHSRTIWRNVPPARVNVFAWGDG</sequence>
<dbReference type="CDD" id="cd02440">
    <property type="entry name" value="AdoMet_MTases"/>
    <property type="match status" value="1"/>
</dbReference>
<name>A0A368HGG3_9GAMM</name>
<accession>A0A368HGG3</accession>
<keyword evidence="2" id="KW-1185">Reference proteome</keyword>
<evidence type="ECO:0008006" key="3">
    <source>
        <dbReference type="Google" id="ProtNLM"/>
    </source>
</evidence>
<reference evidence="1 2" key="1">
    <citation type="submission" date="2018-02" db="EMBL/GenBank/DDBJ databases">
        <title>Insights into the biology of acidophilic members of the Acidiferrobacteraceae family derived from comparative genomic analyses.</title>
        <authorList>
            <person name="Issotta F."/>
            <person name="Thyssen C."/>
            <person name="Mena C."/>
            <person name="Moya A."/>
            <person name="Bellenberg S."/>
            <person name="Sproer C."/>
            <person name="Covarrubias P.C."/>
            <person name="Sand W."/>
            <person name="Quatrini R."/>
            <person name="Vera M."/>
        </authorList>
    </citation>
    <scope>NUCLEOTIDE SEQUENCE [LARGE SCALE GENOMIC DNA]</scope>
    <source>
        <strain evidence="2">m-1</strain>
    </source>
</reference>
<dbReference type="Proteomes" id="UP000253250">
    <property type="component" value="Unassembled WGS sequence"/>
</dbReference>
<dbReference type="Gene3D" id="3.40.50.150">
    <property type="entry name" value="Vaccinia Virus protein VP39"/>
    <property type="match status" value="1"/>
</dbReference>
<dbReference type="InterPro" id="IPR029063">
    <property type="entry name" value="SAM-dependent_MTases_sf"/>
</dbReference>
<organism evidence="1 2">
    <name type="scientific">Acidiferrobacter thiooxydans</name>
    <dbReference type="NCBI Taxonomy" id="163359"/>
    <lineage>
        <taxon>Bacteria</taxon>
        <taxon>Pseudomonadati</taxon>
        <taxon>Pseudomonadota</taxon>
        <taxon>Gammaproteobacteria</taxon>
        <taxon>Acidiferrobacterales</taxon>
        <taxon>Acidiferrobacteraceae</taxon>
        <taxon>Acidiferrobacter</taxon>
    </lineage>
</organism>
<proteinExistence type="predicted"/>
<dbReference type="OrthoDB" id="9805585at2"/>
<dbReference type="SUPFAM" id="SSF53335">
    <property type="entry name" value="S-adenosyl-L-methionine-dependent methyltransferases"/>
    <property type="match status" value="1"/>
</dbReference>
<dbReference type="AlphaFoldDB" id="A0A368HGG3"/>
<gene>
    <name evidence="1" type="ORF">C4900_01160</name>
</gene>
<comment type="caution">
    <text evidence="1">The sequence shown here is derived from an EMBL/GenBank/DDBJ whole genome shotgun (WGS) entry which is preliminary data.</text>
</comment>
<dbReference type="EMBL" id="PSYR01000001">
    <property type="protein sequence ID" value="RCN58436.1"/>
    <property type="molecule type" value="Genomic_DNA"/>
</dbReference>
<protein>
    <recommendedName>
        <fullName evidence="3">Methyltransferase domain-containing protein</fullName>
    </recommendedName>
</protein>
<evidence type="ECO:0000313" key="1">
    <source>
        <dbReference type="EMBL" id="RCN58436.1"/>
    </source>
</evidence>